<dbReference type="AlphaFoldDB" id="A0A0C2JDY0"/>
<organism evidence="1 2">
    <name type="scientific">Thelohanellus kitauei</name>
    <name type="common">Myxosporean</name>
    <dbReference type="NCBI Taxonomy" id="669202"/>
    <lineage>
        <taxon>Eukaryota</taxon>
        <taxon>Metazoa</taxon>
        <taxon>Cnidaria</taxon>
        <taxon>Myxozoa</taxon>
        <taxon>Myxosporea</taxon>
        <taxon>Bivalvulida</taxon>
        <taxon>Platysporina</taxon>
        <taxon>Myxobolidae</taxon>
        <taxon>Thelohanellus</taxon>
    </lineage>
</organism>
<proteinExistence type="predicted"/>
<reference evidence="1 2" key="1">
    <citation type="journal article" date="2014" name="Genome Biol. Evol.">
        <title>The genome of the myxosporean Thelohanellus kitauei shows adaptations to nutrient acquisition within its fish host.</title>
        <authorList>
            <person name="Yang Y."/>
            <person name="Xiong J."/>
            <person name="Zhou Z."/>
            <person name="Huo F."/>
            <person name="Miao W."/>
            <person name="Ran C."/>
            <person name="Liu Y."/>
            <person name="Zhang J."/>
            <person name="Feng J."/>
            <person name="Wang M."/>
            <person name="Wang M."/>
            <person name="Wang L."/>
            <person name="Yao B."/>
        </authorList>
    </citation>
    <scope>NUCLEOTIDE SEQUENCE [LARGE SCALE GENOMIC DNA]</scope>
    <source>
        <strain evidence="1">Wuqing</strain>
    </source>
</reference>
<evidence type="ECO:0000313" key="2">
    <source>
        <dbReference type="Proteomes" id="UP000031668"/>
    </source>
</evidence>
<comment type="caution">
    <text evidence="1">The sequence shown here is derived from an EMBL/GenBank/DDBJ whole genome shotgun (WGS) entry which is preliminary data.</text>
</comment>
<evidence type="ECO:0000313" key="1">
    <source>
        <dbReference type="EMBL" id="KII67443.1"/>
    </source>
</evidence>
<accession>A0A0C2JDY0</accession>
<dbReference type="EMBL" id="JWZT01003185">
    <property type="protein sequence ID" value="KII67443.1"/>
    <property type="molecule type" value="Genomic_DNA"/>
</dbReference>
<protein>
    <submittedName>
        <fullName evidence="1">Uncharacterized protein</fullName>
    </submittedName>
</protein>
<name>A0A0C2JDY0_THEKT</name>
<sequence length="142" mass="16308">MGFKDLIHRIYKGICIEARAFWSGENSTQTDFNINRHSISLFVYGADFKARPPYWEKCISSKSDQINRIGKKLITGSGLRQTQEPEIYLDSIIVEEWVLFKPVGHMVCFGEMIVSMRFGFGLFELALLKTFSSEGYHENKIG</sequence>
<gene>
    <name evidence="1" type="ORF">RF11_07828</name>
</gene>
<dbReference type="Proteomes" id="UP000031668">
    <property type="component" value="Unassembled WGS sequence"/>
</dbReference>
<keyword evidence="2" id="KW-1185">Reference proteome</keyword>